<gene>
    <name evidence="3" type="ORF">STAS_31817</name>
</gene>
<protein>
    <submittedName>
        <fullName evidence="3">Thiol:disulfide interchange protein dsbD</fullName>
    </submittedName>
</protein>
<name>A0A5A7RCB7_STRAF</name>
<proteinExistence type="predicted"/>
<dbReference type="EMBL" id="BKCP01011070">
    <property type="protein sequence ID" value="GER54237.1"/>
    <property type="molecule type" value="Genomic_DNA"/>
</dbReference>
<reference evidence="4" key="1">
    <citation type="journal article" date="2019" name="Curr. Biol.">
        <title>Genome Sequence of Striga asiatica Provides Insight into the Evolution of Plant Parasitism.</title>
        <authorList>
            <person name="Yoshida S."/>
            <person name="Kim S."/>
            <person name="Wafula E.K."/>
            <person name="Tanskanen J."/>
            <person name="Kim Y.M."/>
            <person name="Honaas L."/>
            <person name="Yang Z."/>
            <person name="Spallek T."/>
            <person name="Conn C.E."/>
            <person name="Ichihashi Y."/>
            <person name="Cheong K."/>
            <person name="Cui S."/>
            <person name="Der J.P."/>
            <person name="Gundlach H."/>
            <person name="Jiao Y."/>
            <person name="Hori C."/>
            <person name="Ishida J.K."/>
            <person name="Kasahara H."/>
            <person name="Kiba T."/>
            <person name="Kim M.S."/>
            <person name="Koo N."/>
            <person name="Laohavisit A."/>
            <person name="Lee Y.H."/>
            <person name="Lumba S."/>
            <person name="McCourt P."/>
            <person name="Mortimer J.C."/>
            <person name="Mutuku J.M."/>
            <person name="Nomura T."/>
            <person name="Sasaki-Sekimoto Y."/>
            <person name="Seto Y."/>
            <person name="Wang Y."/>
            <person name="Wakatake T."/>
            <person name="Sakakibara H."/>
            <person name="Demura T."/>
            <person name="Yamaguchi S."/>
            <person name="Yoneyama K."/>
            <person name="Manabe R.I."/>
            <person name="Nelson D.C."/>
            <person name="Schulman A.H."/>
            <person name="Timko M.P."/>
            <person name="dePamphilis C.W."/>
            <person name="Choi D."/>
            <person name="Shirasu K."/>
        </authorList>
    </citation>
    <scope>NUCLEOTIDE SEQUENCE [LARGE SCALE GENOMIC DNA]</scope>
    <source>
        <strain evidence="4">cv. UVA1</strain>
    </source>
</reference>
<dbReference type="AlphaFoldDB" id="A0A5A7RCB7"/>
<evidence type="ECO:0000313" key="4">
    <source>
        <dbReference type="Proteomes" id="UP000325081"/>
    </source>
</evidence>
<evidence type="ECO:0000259" key="2">
    <source>
        <dbReference type="Pfam" id="PF20241"/>
    </source>
</evidence>
<comment type="caution">
    <text evidence="3">The sequence shown here is derived from an EMBL/GenBank/DDBJ whole genome shotgun (WGS) entry which is preliminary data.</text>
</comment>
<sequence length="404" mass="45276">MIRAGTVIIRSDLDKKRPREWDVEAGDDEDNDERRSCEGGDDDSGDGLLYEGDSDSDTDDDFTTKHKVVERAVWDTAKSPMVQEEDGERNCLGVSPCHKDSHKAKFRGLVIFELYKVIVKLNDKIRSTPLVNSRTYGEITQPASEYWDYNPVPINYYRASHKKADTIDLDPYALLPLSGAEPRPPMCEETGAYMYFAFKINDEDILVAGEDDDHVNLDLFPGDGVSKYCDLNVSASDERYLDEYGPCIRRSVVGKPSTSPILMMAYSSKYRGTWATIDVKLLNEGFKAVSGLIAARPCIFYSRIRLLSLKRRDEDKTVMIQRSEDGWVGNDGSIKLTRSLVAVPSISSLIIGAVLYDRENGENLICSGKTFFPAMEMGEETKIISYNGAPTLKVTARWKCSETV</sequence>
<dbReference type="Pfam" id="PF20241">
    <property type="entry name" value="DUF6598"/>
    <property type="match status" value="1"/>
</dbReference>
<evidence type="ECO:0000313" key="3">
    <source>
        <dbReference type="EMBL" id="GER54237.1"/>
    </source>
</evidence>
<keyword evidence="4" id="KW-1185">Reference proteome</keyword>
<organism evidence="3 4">
    <name type="scientific">Striga asiatica</name>
    <name type="common">Asiatic witchweed</name>
    <name type="synonym">Buchnera asiatica</name>
    <dbReference type="NCBI Taxonomy" id="4170"/>
    <lineage>
        <taxon>Eukaryota</taxon>
        <taxon>Viridiplantae</taxon>
        <taxon>Streptophyta</taxon>
        <taxon>Embryophyta</taxon>
        <taxon>Tracheophyta</taxon>
        <taxon>Spermatophyta</taxon>
        <taxon>Magnoliopsida</taxon>
        <taxon>eudicotyledons</taxon>
        <taxon>Gunneridae</taxon>
        <taxon>Pentapetalae</taxon>
        <taxon>asterids</taxon>
        <taxon>lamiids</taxon>
        <taxon>Lamiales</taxon>
        <taxon>Orobanchaceae</taxon>
        <taxon>Buchnereae</taxon>
        <taxon>Striga</taxon>
    </lineage>
</organism>
<feature type="domain" description="DUF6598" evidence="2">
    <location>
        <begin position="234"/>
        <end position="386"/>
    </location>
</feature>
<feature type="region of interest" description="Disordered" evidence="1">
    <location>
        <begin position="18"/>
        <end position="62"/>
    </location>
</feature>
<feature type="compositionally biased region" description="Acidic residues" evidence="1">
    <location>
        <begin position="52"/>
        <end position="61"/>
    </location>
</feature>
<dbReference type="Proteomes" id="UP000325081">
    <property type="component" value="Unassembled WGS sequence"/>
</dbReference>
<dbReference type="OrthoDB" id="1664006at2759"/>
<dbReference type="InterPro" id="IPR046533">
    <property type="entry name" value="DUF6598"/>
</dbReference>
<evidence type="ECO:0000256" key="1">
    <source>
        <dbReference type="SAM" id="MobiDB-lite"/>
    </source>
</evidence>
<accession>A0A5A7RCB7</accession>